<evidence type="ECO:0000259" key="5">
    <source>
        <dbReference type="PROSITE" id="PS50977"/>
    </source>
</evidence>
<dbReference type="EMBL" id="LR134363">
    <property type="protein sequence ID" value="VEG74171.1"/>
    <property type="molecule type" value="Genomic_DNA"/>
</dbReference>
<dbReference type="InterPro" id="IPR054129">
    <property type="entry name" value="DesT_TetR_C"/>
</dbReference>
<evidence type="ECO:0000313" key="6">
    <source>
        <dbReference type="EMBL" id="VEG74171.1"/>
    </source>
</evidence>
<dbReference type="PROSITE" id="PS01081">
    <property type="entry name" value="HTH_TETR_1"/>
    <property type="match status" value="1"/>
</dbReference>
<feature type="DNA-binding region" description="H-T-H motif" evidence="4">
    <location>
        <begin position="17"/>
        <end position="36"/>
    </location>
</feature>
<evidence type="ECO:0000256" key="3">
    <source>
        <dbReference type="ARBA" id="ARBA00023163"/>
    </source>
</evidence>
<dbReference type="PANTHER" id="PTHR30055:SF174">
    <property type="entry name" value="TRANSCRIPTIONAL REGULATORY PROTEIN (PROBABLY TETR-FAMILY)-RELATED"/>
    <property type="match status" value="1"/>
</dbReference>
<keyword evidence="2 4" id="KW-0238">DNA-binding</keyword>
<dbReference type="InterPro" id="IPR050109">
    <property type="entry name" value="HTH-type_TetR-like_transc_reg"/>
</dbReference>
<dbReference type="InterPro" id="IPR023772">
    <property type="entry name" value="DNA-bd_HTH_TetR-type_CS"/>
</dbReference>
<accession>A0A3S4WG29</accession>
<evidence type="ECO:0000256" key="4">
    <source>
        <dbReference type="PROSITE-ProRule" id="PRU00335"/>
    </source>
</evidence>
<keyword evidence="1" id="KW-0805">Transcription regulation</keyword>
<dbReference type="KEGG" id="asla:NCTC11923_00792"/>
<evidence type="ECO:0000256" key="2">
    <source>
        <dbReference type="ARBA" id="ARBA00023125"/>
    </source>
</evidence>
<feature type="domain" description="HTH tetR-type" evidence="5">
    <location>
        <begin position="1"/>
        <end position="54"/>
    </location>
</feature>
<organism evidence="6 7">
    <name type="scientific">Actinomyces slackii</name>
    <dbReference type="NCBI Taxonomy" id="52774"/>
    <lineage>
        <taxon>Bacteria</taxon>
        <taxon>Bacillati</taxon>
        <taxon>Actinomycetota</taxon>
        <taxon>Actinomycetes</taxon>
        <taxon>Actinomycetales</taxon>
        <taxon>Actinomycetaceae</taxon>
        <taxon>Actinomyces</taxon>
    </lineage>
</organism>
<gene>
    <name evidence="6" type="ORF">NCTC11923_00792</name>
</gene>
<keyword evidence="3" id="KW-0804">Transcription</keyword>
<dbReference type="AlphaFoldDB" id="A0A3S4WG29"/>
<dbReference type="Gene3D" id="1.10.357.10">
    <property type="entry name" value="Tetracycline Repressor, domain 2"/>
    <property type="match status" value="1"/>
</dbReference>
<dbReference type="GO" id="GO:0000976">
    <property type="term" value="F:transcription cis-regulatory region binding"/>
    <property type="evidence" value="ECO:0007669"/>
    <property type="project" value="TreeGrafter"/>
</dbReference>
<keyword evidence="7" id="KW-1185">Reference proteome</keyword>
<dbReference type="Pfam" id="PF00440">
    <property type="entry name" value="TetR_N"/>
    <property type="match status" value="1"/>
</dbReference>
<dbReference type="PANTHER" id="PTHR30055">
    <property type="entry name" value="HTH-TYPE TRANSCRIPTIONAL REGULATOR RUTR"/>
    <property type="match status" value="1"/>
</dbReference>
<name>A0A3S4WG29_9ACTO</name>
<dbReference type="Pfam" id="PF21943">
    <property type="entry name" value="TetR_C_46"/>
    <property type="match status" value="1"/>
</dbReference>
<dbReference type="Proteomes" id="UP000276899">
    <property type="component" value="Chromosome"/>
</dbReference>
<dbReference type="PROSITE" id="PS50977">
    <property type="entry name" value="HTH_TETR_2"/>
    <property type="match status" value="1"/>
</dbReference>
<reference evidence="6 7" key="1">
    <citation type="submission" date="2018-12" db="EMBL/GenBank/DDBJ databases">
        <authorList>
            <consortium name="Pathogen Informatics"/>
        </authorList>
    </citation>
    <scope>NUCLEOTIDE SEQUENCE [LARGE SCALE GENOMIC DNA]</scope>
    <source>
        <strain evidence="6 7">NCTC11923</strain>
    </source>
</reference>
<dbReference type="STRING" id="1278298.GCA_000428685_00313"/>
<dbReference type="InterPro" id="IPR001647">
    <property type="entry name" value="HTH_TetR"/>
</dbReference>
<dbReference type="SUPFAM" id="SSF46689">
    <property type="entry name" value="Homeodomain-like"/>
    <property type="match status" value="1"/>
</dbReference>
<sequence>MAVGLEIFATGSLMQVSVNDIAKRAGASRALFYHYFPTKQDLVRAIVAHEISQVEKLAGEESIEDVITAYVAYVQGRPMGYQALHVAGLEKNDAVIGEAIQASREHFEALLLHLLGIPDSDVQARFALRTWTSMMVATCLEWQNHPEIDRETVVGMMVRALHALVPQKEPAP</sequence>
<evidence type="ECO:0000313" key="7">
    <source>
        <dbReference type="Proteomes" id="UP000276899"/>
    </source>
</evidence>
<protein>
    <submittedName>
        <fullName evidence="6">Transcriptional regulator BetI</fullName>
    </submittedName>
</protein>
<dbReference type="InterPro" id="IPR009057">
    <property type="entry name" value="Homeodomain-like_sf"/>
</dbReference>
<evidence type="ECO:0000256" key="1">
    <source>
        <dbReference type="ARBA" id="ARBA00023015"/>
    </source>
</evidence>
<dbReference type="GO" id="GO:0003700">
    <property type="term" value="F:DNA-binding transcription factor activity"/>
    <property type="evidence" value="ECO:0007669"/>
    <property type="project" value="TreeGrafter"/>
</dbReference>
<proteinExistence type="predicted"/>